<evidence type="ECO:0000256" key="2">
    <source>
        <dbReference type="ARBA" id="ARBA00022448"/>
    </source>
</evidence>
<proteinExistence type="predicted"/>
<dbReference type="RefSeq" id="WP_248269047.1">
    <property type="nucleotide sequence ID" value="NZ_CP096034.1"/>
</dbReference>
<dbReference type="InterPro" id="IPR020846">
    <property type="entry name" value="MFS_dom"/>
</dbReference>
<feature type="domain" description="Major facilitator superfamily (MFS) profile" evidence="7">
    <location>
        <begin position="15"/>
        <end position="395"/>
    </location>
</feature>
<feature type="transmembrane region" description="Helical" evidence="6">
    <location>
        <begin position="248"/>
        <end position="269"/>
    </location>
</feature>
<dbReference type="Pfam" id="PF07690">
    <property type="entry name" value="MFS_1"/>
    <property type="match status" value="1"/>
</dbReference>
<sequence length="412" mass="45164">MKASIAFNKKSFMIELIPVLSIVFILTIGTGVVAPLLASYSLTMGANGLWVGGIYSGFYIVRFIVGSPIGIIADRIGPKWLLTISLGIYPFIALSYYFSNSLVTLFGARLLHGLASAMLLPMAMTYIGDVTPRGKEGSYMGLYNTVLFLANGIGPILGGWVTDRWNVKSAFLLLFVLSIATLILIFTTVTTTRKSICLNKEKDTIKKISTKIWKNGNIFSLASTYFATAVLIMFIVSFFPLFGIEKHFSTLQIGILIAVYNVTVGLFQLPLGKLADKYEKTRLLLGSCIGIAVLLFIIPKQETFTLICVTILIFSLLTALAIASSSALASESGKRYGMGKTMGLLSSATSLGMIIGPLLSGFIIQTYPVSWIFYAISGFWLISAVIIKYQYKKKKHKWSAVKDERIFSNDHT</sequence>
<comment type="subcellular location">
    <subcellularLocation>
        <location evidence="1">Cell membrane</location>
        <topology evidence="1">Multi-pass membrane protein</topology>
    </subcellularLocation>
</comment>
<feature type="transmembrane region" description="Helical" evidence="6">
    <location>
        <begin position="12"/>
        <end position="37"/>
    </location>
</feature>
<feature type="transmembrane region" description="Helical" evidence="6">
    <location>
        <begin position="281"/>
        <end position="298"/>
    </location>
</feature>
<dbReference type="InterPro" id="IPR050930">
    <property type="entry name" value="MFS_Vesicular_Transporter"/>
</dbReference>
<evidence type="ECO:0000313" key="8">
    <source>
        <dbReference type="EMBL" id="UPM56132.1"/>
    </source>
</evidence>
<dbReference type="PANTHER" id="PTHR23506">
    <property type="entry name" value="GH10249P"/>
    <property type="match status" value="1"/>
</dbReference>
<accession>A0ABY4JU32</accession>
<feature type="transmembrane region" description="Helical" evidence="6">
    <location>
        <begin position="170"/>
        <end position="192"/>
    </location>
</feature>
<evidence type="ECO:0000256" key="4">
    <source>
        <dbReference type="ARBA" id="ARBA00022989"/>
    </source>
</evidence>
<dbReference type="InterPro" id="IPR001958">
    <property type="entry name" value="Tet-R_TetA/multi-R_MdtG-like"/>
</dbReference>
<feature type="transmembrane region" description="Helical" evidence="6">
    <location>
        <begin position="80"/>
        <end position="98"/>
    </location>
</feature>
<evidence type="ECO:0000256" key="6">
    <source>
        <dbReference type="SAM" id="Phobius"/>
    </source>
</evidence>
<dbReference type="EMBL" id="CP096034">
    <property type="protein sequence ID" value="UPM56132.1"/>
    <property type="molecule type" value="Genomic_DNA"/>
</dbReference>
<dbReference type="SUPFAM" id="SSF103473">
    <property type="entry name" value="MFS general substrate transporter"/>
    <property type="match status" value="1"/>
</dbReference>
<evidence type="ECO:0000256" key="1">
    <source>
        <dbReference type="ARBA" id="ARBA00004651"/>
    </source>
</evidence>
<dbReference type="Gene3D" id="1.20.1250.20">
    <property type="entry name" value="MFS general substrate transporter like domains"/>
    <property type="match status" value="2"/>
</dbReference>
<evidence type="ECO:0000256" key="3">
    <source>
        <dbReference type="ARBA" id="ARBA00022692"/>
    </source>
</evidence>
<keyword evidence="9" id="KW-1185">Reference proteome</keyword>
<feature type="transmembrane region" description="Helical" evidence="6">
    <location>
        <begin position="110"/>
        <end position="128"/>
    </location>
</feature>
<organism evidence="8 9">
    <name type="scientific">Gottfriedia acidiceleris</name>
    <dbReference type="NCBI Taxonomy" id="371036"/>
    <lineage>
        <taxon>Bacteria</taxon>
        <taxon>Bacillati</taxon>
        <taxon>Bacillota</taxon>
        <taxon>Bacilli</taxon>
        <taxon>Bacillales</taxon>
        <taxon>Bacillaceae</taxon>
        <taxon>Gottfriedia</taxon>
    </lineage>
</organism>
<feature type="transmembrane region" description="Helical" evidence="6">
    <location>
        <begin position="140"/>
        <end position="158"/>
    </location>
</feature>
<gene>
    <name evidence="8" type="ORF">MY490_09970</name>
</gene>
<keyword evidence="3 6" id="KW-0812">Transmembrane</keyword>
<evidence type="ECO:0000259" key="7">
    <source>
        <dbReference type="PROSITE" id="PS50850"/>
    </source>
</evidence>
<keyword evidence="4 6" id="KW-1133">Transmembrane helix</keyword>
<name>A0ABY4JU32_9BACI</name>
<feature type="transmembrane region" description="Helical" evidence="6">
    <location>
        <begin position="304"/>
        <end position="323"/>
    </location>
</feature>
<feature type="transmembrane region" description="Helical" evidence="6">
    <location>
        <begin position="49"/>
        <end position="73"/>
    </location>
</feature>
<evidence type="ECO:0000256" key="5">
    <source>
        <dbReference type="ARBA" id="ARBA00023136"/>
    </source>
</evidence>
<dbReference type="PANTHER" id="PTHR23506:SF23">
    <property type="entry name" value="GH10249P"/>
    <property type="match status" value="1"/>
</dbReference>
<reference evidence="8 9" key="1">
    <citation type="submission" date="2022-04" db="EMBL/GenBank/DDBJ databases">
        <title>Mechanism of arsenic methylation and mitigation arsenic toxicity by Bacillus sp. LH14 from an Arsenic-Contaminated Paddy Soil.</title>
        <authorList>
            <person name="Wang D."/>
        </authorList>
    </citation>
    <scope>NUCLEOTIDE SEQUENCE [LARGE SCALE GENOMIC DNA]</scope>
    <source>
        <strain evidence="8 9">LH14</strain>
    </source>
</reference>
<dbReference type="PRINTS" id="PR01035">
    <property type="entry name" value="TCRTETA"/>
</dbReference>
<protein>
    <submittedName>
        <fullName evidence="8">MFS transporter</fullName>
    </submittedName>
</protein>
<keyword evidence="5 6" id="KW-0472">Membrane</keyword>
<keyword evidence="2" id="KW-0813">Transport</keyword>
<feature type="transmembrane region" description="Helical" evidence="6">
    <location>
        <begin position="371"/>
        <end position="389"/>
    </location>
</feature>
<feature type="transmembrane region" description="Helical" evidence="6">
    <location>
        <begin position="344"/>
        <end position="365"/>
    </location>
</feature>
<dbReference type="PROSITE" id="PS50850">
    <property type="entry name" value="MFS"/>
    <property type="match status" value="1"/>
</dbReference>
<feature type="transmembrane region" description="Helical" evidence="6">
    <location>
        <begin position="218"/>
        <end position="242"/>
    </location>
</feature>
<dbReference type="Proteomes" id="UP000830639">
    <property type="component" value="Chromosome"/>
</dbReference>
<dbReference type="CDD" id="cd17325">
    <property type="entry name" value="MFS_MdtG_SLC18_like"/>
    <property type="match status" value="1"/>
</dbReference>
<dbReference type="InterPro" id="IPR036259">
    <property type="entry name" value="MFS_trans_sf"/>
</dbReference>
<evidence type="ECO:0000313" key="9">
    <source>
        <dbReference type="Proteomes" id="UP000830639"/>
    </source>
</evidence>
<dbReference type="InterPro" id="IPR011701">
    <property type="entry name" value="MFS"/>
</dbReference>